<gene>
    <name evidence="5" type="ORF">PMG11_02742</name>
</gene>
<keyword evidence="2" id="KW-0489">Methyltransferase</keyword>
<dbReference type="OrthoDB" id="659at2759"/>
<reference evidence="6" key="1">
    <citation type="journal article" date="2015" name="Genome Announc.">
        <title>Draft genome sequence of the fungus Penicillium brasilianum MG11.</title>
        <authorList>
            <person name="Horn F."/>
            <person name="Linde J."/>
            <person name="Mattern D.J."/>
            <person name="Walther G."/>
            <person name="Guthke R."/>
            <person name="Brakhage A.A."/>
            <person name="Valiante V."/>
        </authorList>
    </citation>
    <scope>NUCLEOTIDE SEQUENCE [LARGE SCALE GENOMIC DNA]</scope>
    <source>
        <strain evidence="6">MG11</strain>
    </source>
</reference>
<organism evidence="5 6">
    <name type="scientific">Penicillium brasilianum</name>
    <dbReference type="NCBI Taxonomy" id="104259"/>
    <lineage>
        <taxon>Eukaryota</taxon>
        <taxon>Fungi</taxon>
        <taxon>Dikarya</taxon>
        <taxon>Ascomycota</taxon>
        <taxon>Pezizomycotina</taxon>
        <taxon>Eurotiomycetes</taxon>
        <taxon>Eurotiomycetidae</taxon>
        <taxon>Eurotiales</taxon>
        <taxon>Aspergillaceae</taxon>
        <taxon>Penicillium</taxon>
    </lineage>
</organism>
<dbReference type="PANTHER" id="PTHR43397">
    <property type="entry name" value="ERGOTHIONEINE BIOSYNTHESIS PROTEIN 1"/>
    <property type="match status" value="1"/>
</dbReference>
<sequence>MGSIASEYPTVDGIIDIRQSNGHHDMKSAILEGLAKNPRELPSVLIWDIKGLEIYDKLCQESAYYPRSCEIEILQRRCSDMAKTFPSSSILIELGCGNLQKTGAILGALQAQKKEVFYYALDISMESLRQGLRELSAGFSSSSAVHFAGLLGTYADCLRWVESIFDSVLTDNITFLWMGNSIANAEIEDARQMLKSFRQACRGRCSFIFGADACSDASRVLATYNDKPGNFRSLVENGMRGANLALGREVFSLEDWEIRVWFDQQSNMIRCSHISKRDLSLDIAGHPFFFSQGTEIKQLLSGKWSYDQILSMTQRAGFKVTDFWMSSESIYGFYRINSHNLRIM</sequence>
<dbReference type="InterPro" id="IPR017805">
    <property type="entry name" value="SAM_MeTrfase_EasF-type_put"/>
</dbReference>
<evidence type="ECO:0000256" key="1">
    <source>
        <dbReference type="ARBA" id="ARBA00008361"/>
    </source>
</evidence>
<proteinExistence type="inferred from homology"/>
<dbReference type="Proteomes" id="UP000042958">
    <property type="component" value="Unassembled WGS sequence"/>
</dbReference>
<accession>A0A0F7TIY4</accession>
<dbReference type="GO" id="GO:0008168">
    <property type="term" value="F:methyltransferase activity"/>
    <property type="evidence" value="ECO:0007669"/>
    <property type="project" value="UniProtKB-KW"/>
</dbReference>
<dbReference type="InterPro" id="IPR017804">
    <property type="entry name" value="MeTrfase_EgtD-like"/>
</dbReference>
<evidence type="ECO:0000256" key="3">
    <source>
        <dbReference type="ARBA" id="ARBA00022679"/>
    </source>
</evidence>
<feature type="domain" description="Histidine-specific methyltransferase SAM-dependent" evidence="4">
    <location>
        <begin position="27"/>
        <end position="335"/>
    </location>
</feature>
<evidence type="ECO:0000259" key="4">
    <source>
        <dbReference type="Pfam" id="PF10017"/>
    </source>
</evidence>
<dbReference type="Gene3D" id="3.40.50.150">
    <property type="entry name" value="Vaccinia Virus protein VP39"/>
    <property type="match status" value="1"/>
</dbReference>
<dbReference type="PANTHER" id="PTHR43397:SF2">
    <property type="entry name" value="HISTIDINE-SPECIFIC METHYLTRANSFERASE SAM-DEPENDENT DOMAIN-CONTAINING PROTEIN"/>
    <property type="match status" value="1"/>
</dbReference>
<dbReference type="PIRSF" id="PIRSF018005">
    <property type="entry name" value="UCP018005"/>
    <property type="match status" value="1"/>
</dbReference>
<dbReference type="STRING" id="104259.A0A0F7TIY4"/>
<keyword evidence="3" id="KW-0808">Transferase</keyword>
<comment type="similarity">
    <text evidence="1">Belongs to the methyltransferase superfamily.</text>
</comment>
<dbReference type="GO" id="GO:0032259">
    <property type="term" value="P:methylation"/>
    <property type="evidence" value="ECO:0007669"/>
    <property type="project" value="UniProtKB-KW"/>
</dbReference>
<dbReference type="NCBIfam" id="TIGR03439">
    <property type="entry name" value="methyl_EasF"/>
    <property type="match status" value="1"/>
</dbReference>
<dbReference type="InterPro" id="IPR029063">
    <property type="entry name" value="SAM-dependent_MTases_sf"/>
</dbReference>
<dbReference type="AlphaFoldDB" id="A0A0F7TIY4"/>
<dbReference type="InterPro" id="IPR051128">
    <property type="entry name" value="EgtD_Methyltrsf_superfamily"/>
</dbReference>
<protein>
    <recommendedName>
        <fullName evidence="4">Histidine-specific methyltransferase SAM-dependent domain-containing protein</fullName>
    </recommendedName>
</protein>
<evidence type="ECO:0000313" key="5">
    <source>
        <dbReference type="EMBL" id="CEJ56539.1"/>
    </source>
</evidence>
<name>A0A0F7TIY4_PENBI</name>
<evidence type="ECO:0000256" key="2">
    <source>
        <dbReference type="ARBA" id="ARBA00022603"/>
    </source>
</evidence>
<keyword evidence="6" id="KW-1185">Reference proteome</keyword>
<dbReference type="EMBL" id="CDHK01000002">
    <property type="protein sequence ID" value="CEJ56539.1"/>
    <property type="molecule type" value="Genomic_DNA"/>
</dbReference>
<dbReference type="InterPro" id="IPR019257">
    <property type="entry name" value="MeTrfase_dom"/>
</dbReference>
<dbReference type="Pfam" id="PF10017">
    <property type="entry name" value="Methyltransf_33"/>
    <property type="match status" value="1"/>
</dbReference>
<evidence type="ECO:0000313" key="6">
    <source>
        <dbReference type="Proteomes" id="UP000042958"/>
    </source>
</evidence>